<evidence type="ECO:0000313" key="1">
    <source>
        <dbReference type="EMBL" id="GAA4423250.1"/>
    </source>
</evidence>
<dbReference type="Proteomes" id="UP001500552">
    <property type="component" value="Unassembled WGS sequence"/>
</dbReference>
<gene>
    <name evidence="1" type="ORF">GCM10023188_01850</name>
</gene>
<dbReference type="EMBL" id="BAABHC010000001">
    <property type="protein sequence ID" value="GAA4423250.1"/>
    <property type="molecule type" value="Genomic_DNA"/>
</dbReference>
<comment type="caution">
    <text evidence="1">The sequence shown here is derived from an EMBL/GenBank/DDBJ whole genome shotgun (WGS) entry which is preliminary data.</text>
</comment>
<sequence>MQVGLTYGWSKDSGEWSPGSADTLLYEDYTRTRVVAVPVSGQLVLFKAFRRFPIYGTATLMPAFGSTQAKSTETRHGLVTTTEGEDRGMNVFATAGLGFNYKISNRITGYLE</sequence>
<organism evidence="1 2">
    <name type="scientific">Pontibacter saemangeumensis</name>
    <dbReference type="NCBI Taxonomy" id="1084525"/>
    <lineage>
        <taxon>Bacteria</taxon>
        <taxon>Pseudomonadati</taxon>
        <taxon>Bacteroidota</taxon>
        <taxon>Cytophagia</taxon>
        <taxon>Cytophagales</taxon>
        <taxon>Hymenobacteraceae</taxon>
        <taxon>Pontibacter</taxon>
    </lineage>
</organism>
<evidence type="ECO:0000313" key="2">
    <source>
        <dbReference type="Proteomes" id="UP001500552"/>
    </source>
</evidence>
<accession>A0ABP8L5M1</accession>
<reference evidence="2" key="1">
    <citation type="journal article" date="2019" name="Int. J. Syst. Evol. Microbiol.">
        <title>The Global Catalogue of Microorganisms (GCM) 10K type strain sequencing project: providing services to taxonomists for standard genome sequencing and annotation.</title>
        <authorList>
            <consortium name="The Broad Institute Genomics Platform"/>
            <consortium name="The Broad Institute Genome Sequencing Center for Infectious Disease"/>
            <person name="Wu L."/>
            <person name="Ma J."/>
        </authorList>
    </citation>
    <scope>NUCLEOTIDE SEQUENCE [LARGE SCALE GENOMIC DNA]</scope>
    <source>
        <strain evidence="2">JCM 17926</strain>
    </source>
</reference>
<proteinExistence type="predicted"/>
<name>A0ABP8L5M1_9BACT</name>
<evidence type="ECO:0008006" key="3">
    <source>
        <dbReference type="Google" id="ProtNLM"/>
    </source>
</evidence>
<keyword evidence="2" id="KW-1185">Reference proteome</keyword>
<protein>
    <recommendedName>
        <fullName evidence="3">Outer membrane protein beta-barrel domain-containing protein</fullName>
    </recommendedName>
</protein>